<dbReference type="RefSeq" id="WP_050882909.1">
    <property type="nucleotide sequence ID" value="NZ_CBCPKE010000001.1"/>
</dbReference>
<dbReference type="AlphaFoldDB" id="A0A209A4S4"/>
<dbReference type="CDD" id="cd21177">
    <property type="entry name" value="LPMO_AA10"/>
    <property type="match status" value="1"/>
</dbReference>
<evidence type="ECO:0000259" key="2">
    <source>
        <dbReference type="Pfam" id="PF03067"/>
    </source>
</evidence>
<dbReference type="Pfam" id="PF03067">
    <property type="entry name" value="LPMO_10"/>
    <property type="match status" value="1"/>
</dbReference>
<dbReference type="InterPro" id="IPR014756">
    <property type="entry name" value="Ig_E-set"/>
</dbReference>
<sequence length="216" mass="24560">MSNNKLQLRHGRVTDPQTRGLVATDLGLIAEWENNEMEGGKNFPDLTGGSFSPPYEMDSWSNPPPPDGLILSGGHRGNREVVNFTDKEMQHKLRSIGHPNDNFTWPTIMVNPGSDLDIYWAYTVAHVTRGYRWFITKDDWNPAERITRAQLEATPFYEDIYPYVPYYSNSDKLVAKIEHKVHLPKGKKGHHVIILAWIVADSGNAFYQACDVDFGQ</sequence>
<dbReference type="EMBL" id="NHOI01000010">
    <property type="protein sequence ID" value="OVZ87708.1"/>
    <property type="molecule type" value="Genomic_DNA"/>
</dbReference>
<evidence type="ECO:0000313" key="4">
    <source>
        <dbReference type="Proteomes" id="UP000196440"/>
    </source>
</evidence>
<reference evidence="3 4" key="1">
    <citation type="submission" date="2017-05" db="EMBL/GenBank/DDBJ databases">
        <title>Whole genome sequencing of Yersinia kristensenii.</title>
        <authorList>
            <person name="Campioni F."/>
        </authorList>
    </citation>
    <scope>NUCLEOTIDE SEQUENCE [LARGE SCALE GENOMIC DNA]</scope>
    <source>
        <strain evidence="3 4">CFSAN060536</strain>
    </source>
</reference>
<name>A0A209A4S4_YERIN</name>
<organism evidence="3 4">
    <name type="scientific">Yersinia intermedia</name>
    <dbReference type="NCBI Taxonomy" id="631"/>
    <lineage>
        <taxon>Bacteria</taxon>
        <taxon>Pseudomonadati</taxon>
        <taxon>Pseudomonadota</taxon>
        <taxon>Gammaproteobacteria</taxon>
        <taxon>Enterobacterales</taxon>
        <taxon>Yersiniaceae</taxon>
        <taxon>Yersinia</taxon>
    </lineage>
</organism>
<dbReference type="Proteomes" id="UP000196440">
    <property type="component" value="Unassembled WGS sequence"/>
</dbReference>
<gene>
    <name evidence="3" type="ORF">CBW57_09065</name>
</gene>
<proteinExistence type="predicted"/>
<dbReference type="SUPFAM" id="SSF81296">
    <property type="entry name" value="E set domains"/>
    <property type="match status" value="1"/>
</dbReference>
<accession>A0A209A4S4</accession>
<dbReference type="Gene3D" id="2.70.50.50">
    <property type="entry name" value="chitin-binding protein cbp21"/>
    <property type="match status" value="1"/>
</dbReference>
<protein>
    <submittedName>
        <fullName evidence="3">Chitin-binding protein</fullName>
    </submittedName>
</protein>
<dbReference type="PANTHER" id="PTHR34823">
    <property type="entry name" value="GLCNAC-BINDING PROTEIN A"/>
    <property type="match status" value="1"/>
</dbReference>
<comment type="caution">
    <text evidence="3">The sequence shown here is derived from an EMBL/GenBank/DDBJ whole genome shotgun (WGS) entry which is preliminary data.</text>
</comment>
<evidence type="ECO:0000313" key="3">
    <source>
        <dbReference type="EMBL" id="OVZ87708.1"/>
    </source>
</evidence>
<dbReference type="InterPro" id="IPR051024">
    <property type="entry name" value="GlcNAc_Chitin_IntDeg"/>
</dbReference>
<keyword evidence="1" id="KW-0732">Signal</keyword>
<dbReference type="PANTHER" id="PTHR34823:SF1">
    <property type="entry name" value="CHITIN-BINDING TYPE-4 DOMAIN-CONTAINING PROTEIN"/>
    <property type="match status" value="1"/>
</dbReference>
<dbReference type="InterPro" id="IPR004302">
    <property type="entry name" value="Cellulose/chitin-bd_N"/>
</dbReference>
<evidence type="ECO:0000256" key="1">
    <source>
        <dbReference type="ARBA" id="ARBA00022729"/>
    </source>
</evidence>
<feature type="domain" description="Chitin-binding type-4" evidence="2">
    <location>
        <begin position="10"/>
        <end position="212"/>
    </location>
</feature>